<proteinExistence type="predicted"/>
<sequence length="179" mass="20727">MVEYEACAMGIMMAHEHQIKELNVFGDSALVIYQLHGEWETRDTKLILYHSHIMEMSETFDKIRFHYGAYPKGVNENDKRMLRRLASDFFLSGAILYKRSSDSMLLRCIDDHEAKGIMEEVHKGTFGTHANDHALAHKILKASYYWTKMESNCYQHMKCQIYADNIHVAPSALHNLTSP</sequence>
<organism evidence="2 3">
    <name type="scientific">Mucuna pruriens</name>
    <name type="common">Velvet bean</name>
    <name type="synonym">Dolichos pruriens</name>
    <dbReference type="NCBI Taxonomy" id="157652"/>
    <lineage>
        <taxon>Eukaryota</taxon>
        <taxon>Viridiplantae</taxon>
        <taxon>Streptophyta</taxon>
        <taxon>Embryophyta</taxon>
        <taxon>Tracheophyta</taxon>
        <taxon>Spermatophyta</taxon>
        <taxon>Magnoliopsida</taxon>
        <taxon>eudicotyledons</taxon>
        <taxon>Gunneridae</taxon>
        <taxon>Pentapetalae</taxon>
        <taxon>rosids</taxon>
        <taxon>fabids</taxon>
        <taxon>Fabales</taxon>
        <taxon>Fabaceae</taxon>
        <taxon>Papilionoideae</taxon>
        <taxon>50 kb inversion clade</taxon>
        <taxon>NPAAA clade</taxon>
        <taxon>indigoferoid/millettioid clade</taxon>
        <taxon>Phaseoleae</taxon>
        <taxon>Mucuna</taxon>
    </lineage>
</organism>
<evidence type="ECO:0000313" key="2">
    <source>
        <dbReference type="EMBL" id="RDY06767.1"/>
    </source>
</evidence>
<feature type="non-terminal residue" evidence="2">
    <location>
        <position position="1"/>
    </location>
</feature>
<dbReference type="GO" id="GO:0004523">
    <property type="term" value="F:RNA-DNA hybrid ribonuclease activity"/>
    <property type="evidence" value="ECO:0007669"/>
    <property type="project" value="InterPro"/>
</dbReference>
<evidence type="ECO:0000313" key="3">
    <source>
        <dbReference type="Proteomes" id="UP000257109"/>
    </source>
</evidence>
<dbReference type="InterPro" id="IPR002156">
    <property type="entry name" value="RNaseH_domain"/>
</dbReference>
<dbReference type="OrthoDB" id="2016337at2759"/>
<accession>A0A371HVG6</accession>
<comment type="caution">
    <text evidence="2">The sequence shown here is derived from an EMBL/GenBank/DDBJ whole genome shotgun (WGS) entry which is preliminary data.</text>
</comment>
<dbReference type="EMBL" id="QJKJ01001615">
    <property type="protein sequence ID" value="RDY06767.1"/>
    <property type="molecule type" value="Genomic_DNA"/>
</dbReference>
<dbReference type="PANTHER" id="PTHR48475:SF1">
    <property type="entry name" value="RNASE H TYPE-1 DOMAIN-CONTAINING PROTEIN"/>
    <property type="match status" value="1"/>
</dbReference>
<dbReference type="SUPFAM" id="SSF53098">
    <property type="entry name" value="Ribonuclease H-like"/>
    <property type="match status" value="1"/>
</dbReference>
<dbReference type="AlphaFoldDB" id="A0A371HVG6"/>
<reference evidence="2" key="1">
    <citation type="submission" date="2018-05" db="EMBL/GenBank/DDBJ databases">
        <title>Draft genome of Mucuna pruriens seed.</title>
        <authorList>
            <person name="Nnadi N.E."/>
            <person name="Vos R."/>
            <person name="Hasami M.H."/>
            <person name="Devisetty U.K."/>
            <person name="Aguiy J.C."/>
        </authorList>
    </citation>
    <scope>NUCLEOTIDE SEQUENCE [LARGE SCALE GENOMIC DNA]</scope>
    <source>
        <strain evidence="2">JCA_2017</strain>
    </source>
</reference>
<dbReference type="Gene3D" id="3.30.420.10">
    <property type="entry name" value="Ribonuclease H-like superfamily/Ribonuclease H"/>
    <property type="match status" value="1"/>
</dbReference>
<dbReference type="PANTHER" id="PTHR48475">
    <property type="entry name" value="RIBONUCLEASE H"/>
    <property type="match status" value="1"/>
</dbReference>
<name>A0A371HVG6_MUCPR</name>
<dbReference type="Pfam" id="PF13456">
    <property type="entry name" value="RVT_3"/>
    <property type="match status" value="1"/>
</dbReference>
<protein>
    <recommendedName>
        <fullName evidence="1">RNase H type-1 domain-containing protein</fullName>
    </recommendedName>
</protein>
<gene>
    <name evidence="2" type="ORF">CR513_09193</name>
</gene>
<dbReference type="InterPro" id="IPR036397">
    <property type="entry name" value="RNaseH_sf"/>
</dbReference>
<dbReference type="GO" id="GO:0003676">
    <property type="term" value="F:nucleic acid binding"/>
    <property type="evidence" value="ECO:0007669"/>
    <property type="project" value="InterPro"/>
</dbReference>
<keyword evidence="3" id="KW-1185">Reference proteome</keyword>
<dbReference type="Proteomes" id="UP000257109">
    <property type="component" value="Unassembled WGS sequence"/>
</dbReference>
<evidence type="ECO:0000259" key="1">
    <source>
        <dbReference type="Pfam" id="PF13456"/>
    </source>
</evidence>
<feature type="domain" description="RNase H type-1" evidence="1">
    <location>
        <begin position="1"/>
        <end position="67"/>
    </location>
</feature>
<dbReference type="InterPro" id="IPR012337">
    <property type="entry name" value="RNaseH-like_sf"/>
</dbReference>